<dbReference type="InterPro" id="IPR011989">
    <property type="entry name" value="ARM-like"/>
</dbReference>
<name>A0AAN9UBU8_9PEZI</name>
<dbReference type="AlphaFoldDB" id="A0AAN9UBU8"/>
<protein>
    <recommendedName>
        <fullName evidence="5">Nucleotide exchange factor SIL1</fullName>
    </recommendedName>
</protein>
<gene>
    <name evidence="3" type="ORF">SLS53_003140</name>
</gene>
<dbReference type="Proteomes" id="UP001320245">
    <property type="component" value="Unassembled WGS sequence"/>
</dbReference>
<dbReference type="EMBL" id="JAJSPL020000009">
    <property type="protein sequence ID" value="KAK7744907.1"/>
    <property type="molecule type" value="Genomic_DNA"/>
</dbReference>
<evidence type="ECO:0000256" key="2">
    <source>
        <dbReference type="SAM" id="SignalP"/>
    </source>
</evidence>
<sequence>MSSRQALSRLSAGSTFAFVLFLVFALLTFGASAATKAADGATTYPAGTGQDLICHPDDPADCYPRIFQATNDFQEVRVDQELPPGLHIRLDMATGRKEAKLDDPNEQNPALEGLPVDSSVVVVEQEEGAEDDGAPSVPLVPKGAPQYEPVGKIKTPQQESQAFLDSLTVLKTLALDDRPVDAALDILTDISHDIYYGLKVAEDANAIKELLCMMSSPEVFTKHGNDDAVKQAGQAAAIVGAALQNNHKALAEVEGYWKDISQTTCTGADDKLGYAVFNMLVPITSSGEDDSEIEGSRLSLTKAKAGALRGLIKSPTIRDDFLANGGMAQILQVLTIERPELAPAQQKVANLVLDTFLDESMGALQGVWPRAGDVDHDWDHQLKALAKRHKAEGGHWSMELWRRLQEQRQAEARSNHRRPEHKEL</sequence>
<proteinExistence type="predicted"/>
<comment type="caution">
    <text evidence="3">The sequence shown here is derived from an EMBL/GenBank/DDBJ whole genome shotgun (WGS) entry which is preliminary data.</text>
</comment>
<evidence type="ECO:0000313" key="4">
    <source>
        <dbReference type="Proteomes" id="UP001320245"/>
    </source>
</evidence>
<reference evidence="3 4" key="1">
    <citation type="journal article" date="2023" name="PLoS ONE">
        <title>Cytospora paraplurivora sp. nov. isolated from orchards with fruit tree decline syndrome in Ontario, Canada.</title>
        <authorList>
            <person name="Ilyukhin E."/>
            <person name="Nguyen H.D.T."/>
            <person name="Castle A.J."/>
            <person name="Ellouze W."/>
        </authorList>
    </citation>
    <scope>NUCLEOTIDE SEQUENCE [LARGE SCALE GENOMIC DNA]</scope>
    <source>
        <strain evidence="3 4">FDS-564</strain>
    </source>
</reference>
<accession>A0AAN9UBU8</accession>
<keyword evidence="2" id="KW-0732">Signal</keyword>
<evidence type="ECO:0000256" key="1">
    <source>
        <dbReference type="SAM" id="MobiDB-lite"/>
    </source>
</evidence>
<feature type="signal peptide" evidence="2">
    <location>
        <begin position="1"/>
        <end position="33"/>
    </location>
</feature>
<dbReference type="Gene3D" id="1.25.10.10">
    <property type="entry name" value="Leucine-rich Repeat Variant"/>
    <property type="match status" value="1"/>
</dbReference>
<feature type="region of interest" description="Disordered" evidence="1">
    <location>
        <begin position="125"/>
        <end position="150"/>
    </location>
</feature>
<evidence type="ECO:0000313" key="3">
    <source>
        <dbReference type="EMBL" id="KAK7744907.1"/>
    </source>
</evidence>
<evidence type="ECO:0008006" key="5">
    <source>
        <dbReference type="Google" id="ProtNLM"/>
    </source>
</evidence>
<feature type="chain" id="PRO_5042971941" description="Nucleotide exchange factor SIL1" evidence="2">
    <location>
        <begin position="34"/>
        <end position="424"/>
    </location>
</feature>
<organism evidence="3 4">
    <name type="scientific">Cytospora paraplurivora</name>
    <dbReference type="NCBI Taxonomy" id="2898453"/>
    <lineage>
        <taxon>Eukaryota</taxon>
        <taxon>Fungi</taxon>
        <taxon>Dikarya</taxon>
        <taxon>Ascomycota</taxon>
        <taxon>Pezizomycotina</taxon>
        <taxon>Sordariomycetes</taxon>
        <taxon>Sordariomycetidae</taxon>
        <taxon>Diaporthales</taxon>
        <taxon>Cytosporaceae</taxon>
        <taxon>Cytospora</taxon>
    </lineage>
</organism>
<keyword evidence="4" id="KW-1185">Reference proteome</keyword>